<protein>
    <recommendedName>
        <fullName evidence="4">Secreted protein</fullName>
    </recommendedName>
</protein>
<dbReference type="GeneID" id="92045848"/>
<proteinExistence type="predicted"/>
<evidence type="ECO:0000256" key="1">
    <source>
        <dbReference type="SAM" id="MobiDB-lite"/>
    </source>
</evidence>
<gene>
    <name evidence="2" type="ORF">PG997_008473</name>
</gene>
<evidence type="ECO:0008006" key="4">
    <source>
        <dbReference type="Google" id="ProtNLM"/>
    </source>
</evidence>
<evidence type="ECO:0000313" key="2">
    <source>
        <dbReference type="EMBL" id="KAK8080655.1"/>
    </source>
</evidence>
<feature type="compositionally biased region" description="Basic and acidic residues" evidence="1">
    <location>
        <begin position="86"/>
        <end position="99"/>
    </location>
</feature>
<dbReference type="Proteomes" id="UP001433268">
    <property type="component" value="Unassembled WGS sequence"/>
</dbReference>
<name>A0ABR1WAX5_9PEZI</name>
<feature type="region of interest" description="Disordered" evidence="1">
    <location>
        <begin position="86"/>
        <end position="119"/>
    </location>
</feature>
<feature type="region of interest" description="Disordered" evidence="1">
    <location>
        <begin position="35"/>
        <end position="58"/>
    </location>
</feature>
<sequence length="130" mass="14045">MGPRLILSMLPLSACTTPDTIPYAILRAAPPTKLYSTRRPANARTHAHGPTAQAVGGGQLYGQHDALENEVQVTALDRCGVVRREEQGQGKRIVAEKVGRRPLRPRSRGTTSDGRVQPAQPLLNGSYVLL</sequence>
<dbReference type="RefSeq" id="XP_066668130.1">
    <property type="nucleotide sequence ID" value="XM_066812788.1"/>
</dbReference>
<keyword evidence="3" id="KW-1185">Reference proteome</keyword>
<evidence type="ECO:0000313" key="3">
    <source>
        <dbReference type="Proteomes" id="UP001433268"/>
    </source>
</evidence>
<organism evidence="2 3">
    <name type="scientific">Apiospora hydei</name>
    <dbReference type="NCBI Taxonomy" id="1337664"/>
    <lineage>
        <taxon>Eukaryota</taxon>
        <taxon>Fungi</taxon>
        <taxon>Dikarya</taxon>
        <taxon>Ascomycota</taxon>
        <taxon>Pezizomycotina</taxon>
        <taxon>Sordariomycetes</taxon>
        <taxon>Xylariomycetidae</taxon>
        <taxon>Amphisphaeriales</taxon>
        <taxon>Apiosporaceae</taxon>
        <taxon>Apiospora</taxon>
    </lineage>
</organism>
<accession>A0ABR1WAX5</accession>
<dbReference type="EMBL" id="JAQQWN010000006">
    <property type="protein sequence ID" value="KAK8080655.1"/>
    <property type="molecule type" value="Genomic_DNA"/>
</dbReference>
<comment type="caution">
    <text evidence="2">The sequence shown here is derived from an EMBL/GenBank/DDBJ whole genome shotgun (WGS) entry which is preliminary data.</text>
</comment>
<reference evidence="2 3" key="1">
    <citation type="submission" date="2023-01" db="EMBL/GenBank/DDBJ databases">
        <title>Analysis of 21 Apiospora genomes using comparative genomics revels a genus with tremendous synthesis potential of carbohydrate active enzymes and secondary metabolites.</title>
        <authorList>
            <person name="Sorensen T."/>
        </authorList>
    </citation>
    <scope>NUCLEOTIDE SEQUENCE [LARGE SCALE GENOMIC DNA]</scope>
    <source>
        <strain evidence="2 3">CBS 114990</strain>
    </source>
</reference>